<accession>A0A151TBB4</accession>
<sequence length="118" mass="14216">MNCPNNQKVNYAMFMLVGEAEYWWHSTRNLLEGGEIIITWEVFRAKFFEKYFLNDVRRAKQIEFMQSKQGNMTVGEYAFKFEELGKYFAFFYHLDERTKCIKFEDGLRPKLRKTVGIL</sequence>
<dbReference type="InterPro" id="IPR005162">
    <property type="entry name" value="Retrotrans_gag_dom"/>
</dbReference>
<evidence type="ECO:0000313" key="3">
    <source>
        <dbReference type="Proteomes" id="UP000075243"/>
    </source>
</evidence>
<dbReference type="AlphaFoldDB" id="A0A151TBB4"/>
<evidence type="ECO:0000259" key="1">
    <source>
        <dbReference type="Pfam" id="PF03732"/>
    </source>
</evidence>
<dbReference type="Pfam" id="PF03732">
    <property type="entry name" value="Retrotrans_gag"/>
    <property type="match status" value="1"/>
</dbReference>
<feature type="domain" description="Retrotransposon gag" evidence="1">
    <location>
        <begin position="11"/>
        <end position="109"/>
    </location>
</feature>
<proteinExistence type="predicted"/>
<evidence type="ECO:0000313" key="2">
    <source>
        <dbReference type="EMBL" id="KYP64294.1"/>
    </source>
</evidence>
<dbReference type="Proteomes" id="UP000075243">
    <property type="component" value="Chromosome 7"/>
</dbReference>
<name>A0A151TBB4_CAJCA</name>
<keyword evidence="3" id="KW-1185">Reference proteome</keyword>
<dbReference type="Gramene" id="C.cajan_18351.t">
    <property type="protein sequence ID" value="C.cajan_18351.t.cds1"/>
    <property type="gene ID" value="C.cajan_18351"/>
</dbReference>
<dbReference type="EMBL" id="CM003609">
    <property type="protein sequence ID" value="KYP64294.1"/>
    <property type="molecule type" value="Genomic_DNA"/>
</dbReference>
<gene>
    <name evidence="2" type="ORF">KK1_018886</name>
</gene>
<reference evidence="2 3" key="1">
    <citation type="journal article" date="2012" name="Nat. Biotechnol.">
        <title>Draft genome sequence of pigeonpea (Cajanus cajan), an orphan legume crop of resource-poor farmers.</title>
        <authorList>
            <person name="Varshney R.K."/>
            <person name="Chen W."/>
            <person name="Li Y."/>
            <person name="Bharti A.K."/>
            <person name="Saxena R.K."/>
            <person name="Schlueter J.A."/>
            <person name="Donoghue M.T."/>
            <person name="Azam S."/>
            <person name="Fan G."/>
            <person name="Whaley A.M."/>
            <person name="Farmer A.D."/>
            <person name="Sheridan J."/>
            <person name="Iwata A."/>
            <person name="Tuteja R."/>
            <person name="Penmetsa R.V."/>
            <person name="Wu W."/>
            <person name="Upadhyaya H.D."/>
            <person name="Yang S.P."/>
            <person name="Shah T."/>
            <person name="Saxena K.B."/>
            <person name="Michael T."/>
            <person name="McCombie W.R."/>
            <person name="Yang B."/>
            <person name="Zhang G."/>
            <person name="Yang H."/>
            <person name="Wang J."/>
            <person name="Spillane C."/>
            <person name="Cook D.R."/>
            <person name="May G.D."/>
            <person name="Xu X."/>
            <person name="Jackson S.A."/>
        </authorList>
    </citation>
    <scope>NUCLEOTIDE SEQUENCE [LARGE SCALE GENOMIC DNA]</scope>
    <source>
        <strain evidence="3">cv. Asha</strain>
    </source>
</reference>
<protein>
    <recommendedName>
        <fullName evidence="1">Retrotransposon gag domain-containing protein</fullName>
    </recommendedName>
</protein>
<organism evidence="2 3">
    <name type="scientific">Cajanus cajan</name>
    <name type="common">Pigeon pea</name>
    <name type="synonym">Cajanus indicus</name>
    <dbReference type="NCBI Taxonomy" id="3821"/>
    <lineage>
        <taxon>Eukaryota</taxon>
        <taxon>Viridiplantae</taxon>
        <taxon>Streptophyta</taxon>
        <taxon>Embryophyta</taxon>
        <taxon>Tracheophyta</taxon>
        <taxon>Spermatophyta</taxon>
        <taxon>Magnoliopsida</taxon>
        <taxon>eudicotyledons</taxon>
        <taxon>Gunneridae</taxon>
        <taxon>Pentapetalae</taxon>
        <taxon>rosids</taxon>
        <taxon>fabids</taxon>
        <taxon>Fabales</taxon>
        <taxon>Fabaceae</taxon>
        <taxon>Papilionoideae</taxon>
        <taxon>50 kb inversion clade</taxon>
        <taxon>NPAAA clade</taxon>
        <taxon>indigoferoid/millettioid clade</taxon>
        <taxon>Phaseoleae</taxon>
        <taxon>Cajanus</taxon>
    </lineage>
</organism>